<dbReference type="Proteomes" id="UP000292886">
    <property type="component" value="Chromosome"/>
</dbReference>
<evidence type="ECO:0000313" key="2">
    <source>
        <dbReference type="Proteomes" id="UP000292886"/>
    </source>
</evidence>
<accession>A0A4P6YRP7</accession>
<gene>
    <name evidence="1" type="ORF">EQG49_02100</name>
</gene>
<proteinExistence type="predicted"/>
<dbReference type="RefSeq" id="WP_133362419.1">
    <property type="nucleotide sequence ID" value="NZ_CP037940.1"/>
</dbReference>
<organism evidence="1 2">
    <name type="scientific">Periweissella cryptocerci</name>
    <dbReference type="NCBI Taxonomy" id="2506420"/>
    <lineage>
        <taxon>Bacteria</taxon>
        <taxon>Bacillati</taxon>
        <taxon>Bacillota</taxon>
        <taxon>Bacilli</taxon>
        <taxon>Lactobacillales</taxon>
        <taxon>Lactobacillaceae</taxon>
        <taxon>Periweissella</taxon>
    </lineage>
</organism>
<name>A0A4P6YRP7_9LACO</name>
<sequence>MSTHAVTIVTQSMVGNEPEPFFDVITFLADLDETQAEDVAYLRELAEKTQLSPAYEEDGQKVYDVVGKVIDVYELIDEITFTGNPEVNSRQILPAKPMNLEQFIETYYSDYVLEDAES</sequence>
<dbReference type="KEGG" id="wei:EQG49_02100"/>
<reference evidence="2" key="1">
    <citation type="submission" date="2019-03" db="EMBL/GenBank/DDBJ databases">
        <title>Weissella sp. 26KH-42 Genome sequencing.</title>
        <authorList>
            <person name="Heo J."/>
            <person name="Kim S.-J."/>
            <person name="Kim J.-S."/>
            <person name="Hong S.-B."/>
            <person name="Kwon S.-W."/>
        </authorList>
    </citation>
    <scope>NUCLEOTIDE SEQUENCE [LARGE SCALE GENOMIC DNA]</scope>
    <source>
        <strain evidence="2">26KH-42</strain>
    </source>
</reference>
<protein>
    <submittedName>
        <fullName evidence="1">Uncharacterized protein</fullName>
    </submittedName>
</protein>
<dbReference type="AlphaFoldDB" id="A0A4P6YRP7"/>
<keyword evidence="2" id="KW-1185">Reference proteome</keyword>
<evidence type="ECO:0000313" key="1">
    <source>
        <dbReference type="EMBL" id="QBO35339.1"/>
    </source>
</evidence>
<dbReference type="EMBL" id="CP037940">
    <property type="protein sequence ID" value="QBO35339.1"/>
    <property type="molecule type" value="Genomic_DNA"/>
</dbReference>